<evidence type="ECO:0000313" key="1">
    <source>
        <dbReference type="EMBL" id="QDU57536.1"/>
    </source>
</evidence>
<dbReference type="KEGG" id="amuc:Pan181_37540"/>
<gene>
    <name evidence="1" type="ORF">Pan181_37540</name>
</gene>
<dbReference type="Proteomes" id="UP000315750">
    <property type="component" value="Chromosome"/>
</dbReference>
<dbReference type="EMBL" id="CP036278">
    <property type="protein sequence ID" value="QDU57536.1"/>
    <property type="molecule type" value="Genomic_DNA"/>
</dbReference>
<organism evidence="1 2">
    <name type="scientific">Aeoliella mucimassa</name>
    <dbReference type="NCBI Taxonomy" id="2527972"/>
    <lineage>
        <taxon>Bacteria</taxon>
        <taxon>Pseudomonadati</taxon>
        <taxon>Planctomycetota</taxon>
        <taxon>Planctomycetia</taxon>
        <taxon>Pirellulales</taxon>
        <taxon>Lacipirellulaceae</taxon>
        <taxon>Aeoliella</taxon>
    </lineage>
</organism>
<keyword evidence="2" id="KW-1185">Reference proteome</keyword>
<name>A0A518AS50_9BACT</name>
<dbReference type="RefSeq" id="WP_145248771.1">
    <property type="nucleotide sequence ID" value="NZ_CP036278.1"/>
</dbReference>
<reference evidence="1 2" key="1">
    <citation type="submission" date="2019-02" db="EMBL/GenBank/DDBJ databases">
        <title>Deep-cultivation of Planctomycetes and their phenomic and genomic characterization uncovers novel biology.</title>
        <authorList>
            <person name="Wiegand S."/>
            <person name="Jogler M."/>
            <person name="Boedeker C."/>
            <person name="Pinto D."/>
            <person name="Vollmers J."/>
            <person name="Rivas-Marin E."/>
            <person name="Kohn T."/>
            <person name="Peeters S.H."/>
            <person name="Heuer A."/>
            <person name="Rast P."/>
            <person name="Oberbeckmann S."/>
            <person name="Bunk B."/>
            <person name="Jeske O."/>
            <person name="Meyerdierks A."/>
            <person name="Storesund J.E."/>
            <person name="Kallscheuer N."/>
            <person name="Luecker S."/>
            <person name="Lage O.M."/>
            <person name="Pohl T."/>
            <person name="Merkel B.J."/>
            <person name="Hornburger P."/>
            <person name="Mueller R.-W."/>
            <person name="Bruemmer F."/>
            <person name="Labrenz M."/>
            <person name="Spormann A.M."/>
            <person name="Op den Camp H."/>
            <person name="Overmann J."/>
            <person name="Amann R."/>
            <person name="Jetten M.S.M."/>
            <person name="Mascher T."/>
            <person name="Medema M.H."/>
            <person name="Devos D.P."/>
            <person name="Kaster A.-K."/>
            <person name="Ovreas L."/>
            <person name="Rohde M."/>
            <person name="Galperin M.Y."/>
            <person name="Jogler C."/>
        </authorList>
    </citation>
    <scope>NUCLEOTIDE SEQUENCE [LARGE SCALE GENOMIC DNA]</scope>
    <source>
        <strain evidence="1 2">Pan181</strain>
    </source>
</reference>
<protein>
    <submittedName>
        <fullName evidence="1">Uncharacterized protein</fullName>
    </submittedName>
</protein>
<accession>A0A518AS50</accession>
<sequence>MKNSYGTVTSVDTVNRAYEVKFDGSERTHRVTADESPDIEFAYAIWKKKLRRRRHQEAIGDSILVNPLNFESETRPRDSSQPDYFQWQPSQPQAPTIHTPPNQVYTGLDGLSLFPATTTHVFQQSNPMTQHQAAWHQQVHDINLNTHWSQREAQYLQEIGQSTTQTQVDARHVRRDVWGS</sequence>
<evidence type="ECO:0000313" key="2">
    <source>
        <dbReference type="Proteomes" id="UP000315750"/>
    </source>
</evidence>
<proteinExistence type="predicted"/>
<dbReference type="AlphaFoldDB" id="A0A518AS50"/>